<keyword evidence="3" id="KW-1185">Reference proteome</keyword>
<dbReference type="Proteomes" id="UP000238274">
    <property type="component" value="Unassembled WGS sequence"/>
</dbReference>
<evidence type="ECO:0000313" key="3">
    <source>
        <dbReference type="Proteomes" id="UP000238274"/>
    </source>
</evidence>
<feature type="region of interest" description="Disordered" evidence="1">
    <location>
        <begin position="86"/>
        <end position="111"/>
    </location>
</feature>
<dbReference type="EMBL" id="PKSM01000429">
    <property type="protein sequence ID" value="POV95213.1"/>
    <property type="molecule type" value="Genomic_DNA"/>
</dbReference>
<dbReference type="VEuPathDB" id="FungiDB:PSTT_13691"/>
<evidence type="ECO:0000256" key="1">
    <source>
        <dbReference type="SAM" id="MobiDB-lite"/>
    </source>
</evidence>
<name>A0A2S4UD21_9BASI</name>
<reference evidence="2 3" key="1">
    <citation type="submission" date="2017-12" db="EMBL/GenBank/DDBJ databases">
        <title>Gene loss provides genomic basis for host adaptation in cereal stripe rust fungi.</title>
        <authorList>
            <person name="Xia C."/>
        </authorList>
    </citation>
    <scope>NUCLEOTIDE SEQUENCE [LARGE SCALE GENOMIC DNA]</scope>
    <source>
        <strain evidence="2 3">93TX-2</strain>
    </source>
</reference>
<reference evidence="3" key="3">
    <citation type="journal article" date="2018" name="Mol. Plant Microbe Interact.">
        <title>Genome sequence resources for the wheat stripe rust pathogen (Puccinia striiformis f. sp. tritici) and the barley stripe rust pathogen (Puccinia striiformis f. sp. hordei).</title>
        <authorList>
            <person name="Xia C."/>
            <person name="Wang M."/>
            <person name="Yin C."/>
            <person name="Cornejo O.E."/>
            <person name="Hulbert S.H."/>
            <person name="Chen X."/>
        </authorList>
    </citation>
    <scope>NUCLEOTIDE SEQUENCE [LARGE SCALE GENOMIC DNA]</scope>
    <source>
        <strain evidence="3">93TX-2</strain>
    </source>
</reference>
<reference evidence="3" key="2">
    <citation type="journal article" date="2018" name="BMC Genomics">
        <title>Genomic insights into host adaptation between the wheat stripe rust pathogen (Puccinia striiformis f. sp. tritici) and the barley stripe rust pathogen (Puccinia striiformis f. sp. hordei).</title>
        <authorList>
            <person name="Xia C."/>
            <person name="Wang M."/>
            <person name="Yin C."/>
            <person name="Cornejo O.E."/>
            <person name="Hulbert S.H."/>
            <person name="Chen X."/>
        </authorList>
    </citation>
    <scope>NUCLEOTIDE SEQUENCE [LARGE SCALE GENOMIC DNA]</scope>
    <source>
        <strain evidence="3">93TX-2</strain>
    </source>
</reference>
<feature type="compositionally biased region" description="Basic and acidic residues" evidence="1">
    <location>
        <begin position="102"/>
        <end position="111"/>
    </location>
</feature>
<dbReference type="VEuPathDB" id="FungiDB:PSHT_15781"/>
<gene>
    <name evidence="2" type="ORF">PSHT_15781</name>
</gene>
<proteinExistence type="predicted"/>
<evidence type="ECO:0000313" key="2">
    <source>
        <dbReference type="EMBL" id="POV95213.1"/>
    </source>
</evidence>
<comment type="caution">
    <text evidence="2">The sequence shown here is derived from an EMBL/GenBank/DDBJ whole genome shotgun (WGS) entry which is preliminary data.</text>
</comment>
<feature type="compositionally biased region" description="Acidic residues" evidence="1">
    <location>
        <begin position="91"/>
        <end position="101"/>
    </location>
</feature>
<accession>A0A2S4UD21</accession>
<protein>
    <submittedName>
        <fullName evidence="2">Uncharacterized protein</fullName>
    </submittedName>
</protein>
<organism evidence="2 3">
    <name type="scientific">Puccinia striiformis</name>
    <dbReference type="NCBI Taxonomy" id="27350"/>
    <lineage>
        <taxon>Eukaryota</taxon>
        <taxon>Fungi</taxon>
        <taxon>Dikarya</taxon>
        <taxon>Basidiomycota</taxon>
        <taxon>Pucciniomycotina</taxon>
        <taxon>Pucciniomycetes</taxon>
        <taxon>Pucciniales</taxon>
        <taxon>Pucciniaceae</taxon>
        <taxon>Puccinia</taxon>
    </lineage>
</organism>
<sequence>MHLSRLAWQCVSAATIERCWNHTGIFGHITVQDAAENDKPLEKQIDRLQSVGLLKASNRMAISELLNSAGESECSMWTTEEIFRSVKDARTEEEDDDDDNKTDELHPRPKPTAKEVFKAISLINDYIESETSEAADKLNQTMETYSKQLVDHLITNSQQTTITSFFQPADSQ</sequence>
<dbReference type="OrthoDB" id="162969at2759"/>
<dbReference type="AlphaFoldDB" id="A0A2S4UD21"/>